<dbReference type="InterPro" id="IPR017972">
    <property type="entry name" value="Cyt_P450_CS"/>
</dbReference>
<evidence type="ECO:0000256" key="2">
    <source>
        <dbReference type="ARBA" id="ARBA00022723"/>
    </source>
</evidence>
<dbReference type="InterPro" id="IPR036396">
    <property type="entry name" value="Cyt_P450_sf"/>
</dbReference>
<dbReference type="GeneID" id="38120021"/>
<dbReference type="GO" id="GO:0005506">
    <property type="term" value="F:iron ion binding"/>
    <property type="evidence" value="ECO:0007669"/>
    <property type="project" value="InterPro"/>
</dbReference>
<dbReference type="Proteomes" id="UP000256690">
    <property type="component" value="Unassembled WGS sequence"/>
</dbReference>
<dbReference type="Pfam" id="PF00067">
    <property type="entry name" value="p450"/>
    <property type="match status" value="1"/>
</dbReference>
<dbReference type="GO" id="GO:0020037">
    <property type="term" value="F:heme binding"/>
    <property type="evidence" value="ECO:0007669"/>
    <property type="project" value="InterPro"/>
</dbReference>
<feature type="binding site" description="axial binding residue" evidence="5">
    <location>
        <position position="129"/>
    </location>
    <ligand>
        <name>heme</name>
        <dbReference type="ChEBI" id="CHEBI:30413"/>
    </ligand>
    <ligandPart>
        <name>Fe</name>
        <dbReference type="ChEBI" id="CHEBI:18248"/>
    </ligandPart>
</feature>
<name>A0A3D8QVV8_9EURO</name>
<dbReference type="PANTHER" id="PTHR46300:SF5">
    <property type="entry name" value="CYTOCHROME P450"/>
    <property type="match status" value="1"/>
</dbReference>
<keyword evidence="8" id="KW-1185">Reference proteome</keyword>
<dbReference type="PRINTS" id="PR00385">
    <property type="entry name" value="P450"/>
</dbReference>
<dbReference type="STRING" id="1810919.A0A3D8QVV8"/>
<dbReference type="PANTHER" id="PTHR46300">
    <property type="entry name" value="P450, PUTATIVE (EUROFUNG)-RELATED-RELATED"/>
    <property type="match status" value="1"/>
</dbReference>
<evidence type="ECO:0000256" key="3">
    <source>
        <dbReference type="ARBA" id="ARBA00023002"/>
    </source>
</evidence>
<organism evidence="7 8">
    <name type="scientific">Aspergillus mulundensis</name>
    <dbReference type="NCBI Taxonomy" id="1810919"/>
    <lineage>
        <taxon>Eukaryota</taxon>
        <taxon>Fungi</taxon>
        <taxon>Dikarya</taxon>
        <taxon>Ascomycota</taxon>
        <taxon>Pezizomycotina</taxon>
        <taxon>Eurotiomycetes</taxon>
        <taxon>Eurotiomycetidae</taxon>
        <taxon>Eurotiales</taxon>
        <taxon>Aspergillaceae</taxon>
        <taxon>Aspergillus</taxon>
        <taxon>Aspergillus subgen. Nidulantes</taxon>
    </lineage>
</organism>
<evidence type="ECO:0000256" key="4">
    <source>
        <dbReference type="ARBA" id="ARBA00023004"/>
    </source>
</evidence>
<evidence type="ECO:0000256" key="6">
    <source>
        <dbReference type="RuleBase" id="RU000461"/>
    </source>
</evidence>
<dbReference type="OrthoDB" id="2789670at2759"/>
<keyword evidence="4 5" id="KW-0408">Iron</keyword>
<dbReference type="PRINTS" id="PR00463">
    <property type="entry name" value="EP450I"/>
</dbReference>
<evidence type="ECO:0000256" key="5">
    <source>
        <dbReference type="PIRSR" id="PIRSR602401-1"/>
    </source>
</evidence>
<dbReference type="InterPro" id="IPR050364">
    <property type="entry name" value="Cytochrome_P450_fung"/>
</dbReference>
<gene>
    <name evidence="7" type="ORF">DSM5745_09651</name>
</gene>
<dbReference type="PROSITE" id="PS00086">
    <property type="entry name" value="CYTOCHROME_P450"/>
    <property type="match status" value="1"/>
</dbReference>
<comment type="cofactor">
    <cofactor evidence="5">
        <name>heme</name>
        <dbReference type="ChEBI" id="CHEBI:30413"/>
    </cofactor>
</comment>
<dbReference type="EMBL" id="PVWQ01000013">
    <property type="protein sequence ID" value="RDW65912.1"/>
    <property type="molecule type" value="Genomic_DNA"/>
</dbReference>
<reference evidence="7 8" key="1">
    <citation type="journal article" date="2018" name="IMA Fungus">
        <title>IMA Genome-F 9: Draft genome sequence of Annulohypoxylon stygium, Aspergillus mulundensis, Berkeleyomyces basicola (syn. Thielaviopsis basicola), Ceratocystis smalleyi, two Cercospora beticola strains, Coleophoma cylindrospora, Fusarium fracticaudum, Phialophora cf. hyalina, and Morchella septimelata.</title>
        <authorList>
            <person name="Wingfield B.D."/>
            <person name="Bills G.F."/>
            <person name="Dong Y."/>
            <person name="Huang W."/>
            <person name="Nel W.J."/>
            <person name="Swalarsk-Parry B.S."/>
            <person name="Vaghefi N."/>
            <person name="Wilken P.M."/>
            <person name="An Z."/>
            <person name="de Beer Z.W."/>
            <person name="De Vos L."/>
            <person name="Chen L."/>
            <person name="Duong T.A."/>
            <person name="Gao Y."/>
            <person name="Hammerbacher A."/>
            <person name="Kikkert J.R."/>
            <person name="Li Y."/>
            <person name="Li H."/>
            <person name="Li K."/>
            <person name="Li Q."/>
            <person name="Liu X."/>
            <person name="Ma X."/>
            <person name="Naidoo K."/>
            <person name="Pethybridge S.J."/>
            <person name="Sun J."/>
            <person name="Steenkamp E.T."/>
            <person name="van der Nest M.A."/>
            <person name="van Wyk S."/>
            <person name="Wingfield M.J."/>
            <person name="Xiong C."/>
            <person name="Yue Q."/>
            <person name="Zhang X."/>
        </authorList>
    </citation>
    <scope>NUCLEOTIDE SEQUENCE [LARGE SCALE GENOMIC DNA]</scope>
    <source>
        <strain evidence="7 8">DSM 5745</strain>
    </source>
</reference>
<keyword evidence="6" id="KW-0503">Monooxygenase</keyword>
<dbReference type="Gene3D" id="1.10.630.10">
    <property type="entry name" value="Cytochrome P450"/>
    <property type="match status" value="1"/>
</dbReference>
<evidence type="ECO:0000256" key="1">
    <source>
        <dbReference type="ARBA" id="ARBA00010617"/>
    </source>
</evidence>
<comment type="caution">
    <text evidence="7">The sequence shown here is derived from an EMBL/GenBank/DDBJ whole genome shotgun (WGS) entry which is preliminary data.</text>
</comment>
<dbReference type="GO" id="GO:0016705">
    <property type="term" value="F:oxidoreductase activity, acting on paired donors, with incorporation or reduction of molecular oxygen"/>
    <property type="evidence" value="ECO:0007669"/>
    <property type="project" value="InterPro"/>
</dbReference>
<keyword evidence="2 5" id="KW-0479">Metal-binding</keyword>
<sequence length="196" mass="21625">MLHPEIQAKARAELEGVIGLDDNGHIPRLPDFEDRPKTPYLEYILLETTRWAPLSPLGVPHASTNADEYKGYYIPAGATVFANAYAMSRDERYYSSPEEFNPDRYIPVSEGGRGEPHPEGPFGFGRRVCPGQHLAMAGVWICIATLLATMELKCPVDEEGKELRPTVGFSDGLSGVPDAFGCRMVVREEAMELLGL</sequence>
<dbReference type="InterPro" id="IPR001128">
    <property type="entry name" value="Cyt_P450"/>
</dbReference>
<evidence type="ECO:0000313" key="7">
    <source>
        <dbReference type="EMBL" id="RDW65912.1"/>
    </source>
</evidence>
<keyword evidence="3 6" id="KW-0560">Oxidoreductase</keyword>
<dbReference type="GO" id="GO:0004497">
    <property type="term" value="F:monooxygenase activity"/>
    <property type="evidence" value="ECO:0007669"/>
    <property type="project" value="UniProtKB-KW"/>
</dbReference>
<evidence type="ECO:0000313" key="8">
    <source>
        <dbReference type="Proteomes" id="UP000256690"/>
    </source>
</evidence>
<dbReference type="RefSeq" id="XP_026600015.1">
    <property type="nucleotide sequence ID" value="XM_026751667.1"/>
</dbReference>
<protein>
    <recommendedName>
        <fullName evidence="9">Cytochrome P450</fullName>
    </recommendedName>
</protein>
<comment type="similarity">
    <text evidence="1 6">Belongs to the cytochrome P450 family.</text>
</comment>
<dbReference type="InterPro" id="IPR002401">
    <property type="entry name" value="Cyt_P450_E_grp-I"/>
</dbReference>
<dbReference type="AlphaFoldDB" id="A0A3D8QVV8"/>
<accession>A0A3D8QVV8</accession>
<proteinExistence type="inferred from homology"/>
<evidence type="ECO:0008006" key="9">
    <source>
        <dbReference type="Google" id="ProtNLM"/>
    </source>
</evidence>
<dbReference type="SUPFAM" id="SSF48264">
    <property type="entry name" value="Cytochrome P450"/>
    <property type="match status" value="1"/>
</dbReference>
<keyword evidence="5 6" id="KW-0349">Heme</keyword>